<dbReference type="Pfam" id="PF00012">
    <property type="entry name" value="HSP70"/>
    <property type="match status" value="1"/>
</dbReference>
<dbReference type="FunFam" id="3.90.640.10:FF:000002">
    <property type="entry name" value="Heat shock 70 kDa"/>
    <property type="match status" value="1"/>
</dbReference>
<dbReference type="PANTHER" id="PTHR19375">
    <property type="entry name" value="HEAT SHOCK PROTEIN 70KDA"/>
    <property type="match status" value="1"/>
</dbReference>
<gene>
    <name evidence="6" type="ORF">I3842_Q099200</name>
</gene>
<dbReference type="EMBL" id="MU228960">
    <property type="protein sequence ID" value="KAG6619424.1"/>
    <property type="molecule type" value="Genomic_DNA"/>
</dbReference>
<dbReference type="PROSITE" id="PS01036">
    <property type="entry name" value="HSP70_3"/>
    <property type="match status" value="1"/>
</dbReference>
<evidence type="ECO:0000313" key="7">
    <source>
        <dbReference type="Proteomes" id="UP000811246"/>
    </source>
</evidence>
<dbReference type="InterPro" id="IPR013126">
    <property type="entry name" value="Hsp_70_fam"/>
</dbReference>
<dbReference type="PROSITE" id="PS00297">
    <property type="entry name" value="HSP70_1"/>
    <property type="match status" value="1"/>
</dbReference>
<evidence type="ECO:0008006" key="8">
    <source>
        <dbReference type="Google" id="ProtNLM"/>
    </source>
</evidence>
<protein>
    <recommendedName>
        <fullName evidence="8">Heat shock protein 70</fullName>
    </recommendedName>
</protein>
<dbReference type="GO" id="GO:0005524">
    <property type="term" value="F:ATP binding"/>
    <property type="evidence" value="ECO:0007669"/>
    <property type="project" value="UniProtKB-KW"/>
</dbReference>
<keyword evidence="4 5" id="KW-0067">ATP-binding</keyword>
<evidence type="ECO:0000256" key="1">
    <source>
        <dbReference type="ARBA" id="ARBA00004319"/>
    </source>
</evidence>
<comment type="caution">
    <text evidence="6">The sequence shown here is derived from an EMBL/GenBank/DDBJ whole genome shotgun (WGS) entry which is preliminary data.</text>
</comment>
<name>A0A922D6S6_CARIL</name>
<reference evidence="6" key="1">
    <citation type="submission" date="2021-01" db="EMBL/GenBank/DDBJ databases">
        <authorList>
            <person name="Lovell J.T."/>
            <person name="Bentley N."/>
            <person name="Bhattarai G."/>
            <person name="Jenkins J.W."/>
            <person name="Sreedasyam A."/>
            <person name="Alarcon Y."/>
            <person name="Bock C."/>
            <person name="Boston L."/>
            <person name="Carlson J."/>
            <person name="Cervantes K."/>
            <person name="Clermont K."/>
            <person name="Krom N."/>
            <person name="Kubenka K."/>
            <person name="Mamidi S."/>
            <person name="Mattison C."/>
            <person name="Monteros M."/>
            <person name="Pisani C."/>
            <person name="Plott C."/>
            <person name="Rajasekar S."/>
            <person name="Rhein H.S."/>
            <person name="Rohla C."/>
            <person name="Song M."/>
            <person name="Hilaire R.S."/>
            <person name="Shu S."/>
            <person name="Wells L."/>
            <person name="Wang X."/>
            <person name="Webber J."/>
            <person name="Heerema R.J."/>
            <person name="Klein P."/>
            <person name="Conner P."/>
            <person name="Grauke L."/>
            <person name="Grimwood J."/>
            <person name="Schmutz J."/>
            <person name="Randall J.J."/>
        </authorList>
    </citation>
    <scope>NUCLEOTIDE SEQUENCE</scope>
    <source>
        <tissue evidence="6">Leaf</tissue>
    </source>
</reference>
<evidence type="ECO:0000256" key="4">
    <source>
        <dbReference type="ARBA" id="ARBA00022840"/>
    </source>
</evidence>
<sequence>MADRRTLRPAIGIDLGTTYSCVGVWQHDRVEIVANDQGNRTTPSCVAFAETQRFVGDAAKNQVAMNPINSIFDSKRLIGRRFSDPLVQSDINLWPFQVIEGPNDQPMIEVTYKGKRRKFSAVEISSMVLFKMRMTAESYLGMPVENAVVTVPAYFNDAQRQATMDAGRIAGLKVMQILNEPTAAAIAYGIDKLGNSIRKRRVLIFDLGGGTADVSLLTIGGSEFKVKAVAGDTHLGGEDFDNRMVKHCVEVFKKKYKKDISGNAKAMRRLRTECERAKRVLSSALDTTIAVDALYEGIDFSSNITRSKFSELNMDFFKKSVKLVEKCLADAKLDKRSVHDVVLTGGSSRIPKVQQLLQEFFDGMELKRNLNPDEAVAYGASVQAAIMAGTGNERVQDIVLVDVIPLSFGVEKHDGIMSVVIPRNTTSPTKMTHNYTTYKDNQTSLFFALYEGERIRAKDNYWLGEFKLSGIPAAPRGKITVVVSFDIDTNGILKVSARESTTGVSQKITVTNDKARLPREEINRMIKDAENFKVEDEKYKEKAKAKGALEDYAYDLKSIVNDKEIRGKLEPESKKKIEDAIRQMTQLLEGVQIASANEYKEKLKETKKVCKPIIVKIKQHKQSSSSSRKGN</sequence>
<dbReference type="Proteomes" id="UP000811246">
    <property type="component" value="Unassembled WGS sequence"/>
</dbReference>
<dbReference type="GO" id="GO:0140662">
    <property type="term" value="F:ATP-dependent protein folding chaperone"/>
    <property type="evidence" value="ECO:0007669"/>
    <property type="project" value="InterPro"/>
</dbReference>
<comment type="subcellular location">
    <subcellularLocation>
        <location evidence="1">Endoplasmic reticulum lumen</location>
    </subcellularLocation>
</comment>
<proteinExistence type="inferred from homology"/>
<dbReference type="FunFam" id="3.30.420.40:FF:000026">
    <property type="entry name" value="Heat shock protein 70"/>
    <property type="match status" value="1"/>
</dbReference>
<dbReference type="InterPro" id="IPR018181">
    <property type="entry name" value="Heat_shock_70_CS"/>
</dbReference>
<comment type="similarity">
    <text evidence="2 5">Belongs to the heat shock protein 70 family.</text>
</comment>
<dbReference type="AlphaFoldDB" id="A0A922D6S6"/>
<dbReference type="GO" id="GO:0005788">
    <property type="term" value="C:endoplasmic reticulum lumen"/>
    <property type="evidence" value="ECO:0007669"/>
    <property type="project" value="UniProtKB-SubCell"/>
</dbReference>
<keyword evidence="3 5" id="KW-0547">Nucleotide-binding</keyword>
<dbReference type="FunFam" id="2.60.34.10:FF:000023">
    <property type="entry name" value="70 kDa heat shock cognate protein"/>
    <property type="match status" value="1"/>
</dbReference>
<evidence type="ECO:0000313" key="6">
    <source>
        <dbReference type="EMBL" id="KAG6619424.1"/>
    </source>
</evidence>
<organism evidence="6 7">
    <name type="scientific">Carya illinoinensis</name>
    <name type="common">Pecan</name>
    <dbReference type="NCBI Taxonomy" id="32201"/>
    <lineage>
        <taxon>Eukaryota</taxon>
        <taxon>Viridiplantae</taxon>
        <taxon>Streptophyta</taxon>
        <taxon>Embryophyta</taxon>
        <taxon>Tracheophyta</taxon>
        <taxon>Spermatophyta</taxon>
        <taxon>Magnoliopsida</taxon>
        <taxon>eudicotyledons</taxon>
        <taxon>Gunneridae</taxon>
        <taxon>Pentapetalae</taxon>
        <taxon>rosids</taxon>
        <taxon>fabids</taxon>
        <taxon>Fagales</taxon>
        <taxon>Juglandaceae</taxon>
        <taxon>Carya</taxon>
    </lineage>
</organism>
<evidence type="ECO:0000256" key="3">
    <source>
        <dbReference type="ARBA" id="ARBA00022741"/>
    </source>
</evidence>
<evidence type="ECO:0000256" key="2">
    <source>
        <dbReference type="ARBA" id="ARBA00007381"/>
    </source>
</evidence>
<accession>A0A922D6S6</accession>
<dbReference type="FunFam" id="3.30.30.30:FF:000005">
    <property type="entry name" value="Heat shock protein ssb1"/>
    <property type="match status" value="1"/>
</dbReference>
<evidence type="ECO:0000256" key="5">
    <source>
        <dbReference type="RuleBase" id="RU003322"/>
    </source>
</evidence>
<dbReference type="PROSITE" id="PS00329">
    <property type="entry name" value="HSP70_2"/>
    <property type="match status" value="1"/>
</dbReference>